<evidence type="ECO:0000313" key="4">
    <source>
        <dbReference type="EMBL" id="WAQ86372.1"/>
    </source>
</evidence>
<name>A0ABY7CQX2_9BASI</name>
<dbReference type="Proteomes" id="UP001164743">
    <property type="component" value="Chromosome 7A"/>
</dbReference>
<dbReference type="EMBL" id="CP110427">
    <property type="protein sequence ID" value="WAQ86372.1"/>
    <property type="molecule type" value="Genomic_DNA"/>
</dbReference>
<dbReference type="PROSITE" id="PS50405">
    <property type="entry name" value="GST_CTER"/>
    <property type="match status" value="1"/>
</dbReference>
<comment type="similarity">
    <text evidence="1">Belongs to the GST superfamily.</text>
</comment>
<proteinExistence type="inferred from homology"/>
<dbReference type="InterPro" id="IPR036249">
    <property type="entry name" value="Thioredoxin-like_sf"/>
</dbReference>
<evidence type="ECO:0008006" key="6">
    <source>
        <dbReference type="Google" id="ProtNLM"/>
    </source>
</evidence>
<keyword evidence="5" id="KW-1185">Reference proteome</keyword>
<evidence type="ECO:0000313" key="5">
    <source>
        <dbReference type="Proteomes" id="UP001164743"/>
    </source>
</evidence>
<dbReference type="Pfam" id="PF13410">
    <property type="entry name" value="GST_C_2"/>
    <property type="match status" value="1"/>
</dbReference>
<dbReference type="RefSeq" id="XP_053021927.1">
    <property type="nucleotide sequence ID" value="XM_053171494.1"/>
</dbReference>
<dbReference type="SFLD" id="SFLDS00019">
    <property type="entry name" value="Glutathione_Transferase_(cytos"/>
    <property type="match status" value="1"/>
</dbReference>
<feature type="domain" description="GST N-terminal" evidence="2">
    <location>
        <begin position="1"/>
        <end position="88"/>
    </location>
</feature>
<reference evidence="4" key="1">
    <citation type="submission" date="2022-10" db="EMBL/GenBank/DDBJ databases">
        <title>Puccinia triticina Genome sequencing and assembly.</title>
        <authorList>
            <person name="Li C."/>
        </authorList>
    </citation>
    <scope>NUCLEOTIDE SEQUENCE</scope>
    <source>
        <strain evidence="4">Pt15</strain>
    </source>
</reference>
<evidence type="ECO:0000259" key="3">
    <source>
        <dbReference type="PROSITE" id="PS50405"/>
    </source>
</evidence>
<evidence type="ECO:0000256" key="1">
    <source>
        <dbReference type="ARBA" id="ARBA00007409"/>
    </source>
</evidence>
<dbReference type="InterPro" id="IPR036282">
    <property type="entry name" value="Glutathione-S-Trfase_C_sf"/>
</dbReference>
<dbReference type="Gene3D" id="3.40.30.10">
    <property type="entry name" value="Glutaredoxin"/>
    <property type="match status" value="1"/>
</dbReference>
<dbReference type="SFLD" id="SFLDG00358">
    <property type="entry name" value="Main_(cytGST)"/>
    <property type="match status" value="1"/>
</dbReference>
<sequence>MNTPKGQEVQILVEELMDCYKFDIAHHICDVRKGSQKLNDFIELNPNGKIPVLIDNNQTAINTQSAPFCVMESGAISQYLCSRIDQNNNFRFADCTQSSEMEQWISWGLSHLGILVEECIHFARYASTRDTYSIEYYQNQILEAFDELEQHLAQRASIVARSYIAGLGSGKYSLADMAIWPWINVSHLCGFDEGVLNRFPHIRSWMKCVGSRPAVIAGCSSKYEITG</sequence>
<dbReference type="PANTHER" id="PTHR44051:SF8">
    <property type="entry name" value="GLUTATHIONE S-TRANSFERASE GSTA"/>
    <property type="match status" value="1"/>
</dbReference>
<dbReference type="InterPro" id="IPR004045">
    <property type="entry name" value="Glutathione_S-Trfase_N"/>
</dbReference>
<dbReference type="PROSITE" id="PS50404">
    <property type="entry name" value="GST_NTER"/>
    <property type="match status" value="1"/>
</dbReference>
<organism evidence="4 5">
    <name type="scientific">Puccinia triticina</name>
    <dbReference type="NCBI Taxonomy" id="208348"/>
    <lineage>
        <taxon>Eukaryota</taxon>
        <taxon>Fungi</taxon>
        <taxon>Dikarya</taxon>
        <taxon>Basidiomycota</taxon>
        <taxon>Pucciniomycotina</taxon>
        <taxon>Pucciniomycetes</taxon>
        <taxon>Pucciniales</taxon>
        <taxon>Pucciniaceae</taxon>
        <taxon>Puccinia</taxon>
    </lineage>
</organism>
<dbReference type="Gene3D" id="1.20.1050.10">
    <property type="match status" value="1"/>
</dbReference>
<dbReference type="PANTHER" id="PTHR44051">
    <property type="entry name" value="GLUTATHIONE S-TRANSFERASE-RELATED"/>
    <property type="match status" value="1"/>
</dbReference>
<feature type="domain" description="GST C-terminal" evidence="3">
    <location>
        <begin position="94"/>
        <end position="227"/>
    </location>
</feature>
<dbReference type="Pfam" id="PF02798">
    <property type="entry name" value="GST_N"/>
    <property type="match status" value="1"/>
</dbReference>
<dbReference type="InterPro" id="IPR040079">
    <property type="entry name" value="Glutathione_S-Trfase"/>
</dbReference>
<dbReference type="GeneID" id="77812388"/>
<dbReference type="SUPFAM" id="SSF52833">
    <property type="entry name" value="Thioredoxin-like"/>
    <property type="match status" value="1"/>
</dbReference>
<dbReference type="InterPro" id="IPR010987">
    <property type="entry name" value="Glutathione-S-Trfase_C-like"/>
</dbReference>
<protein>
    <recommendedName>
        <fullName evidence="6">Glutathione S-transferase</fullName>
    </recommendedName>
</protein>
<evidence type="ECO:0000259" key="2">
    <source>
        <dbReference type="PROSITE" id="PS50404"/>
    </source>
</evidence>
<gene>
    <name evidence="4" type="ORF">PtA15_7A98</name>
</gene>
<accession>A0ABY7CQX2</accession>
<dbReference type="SUPFAM" id="SSF47616">
    <property type="entry name" value="GST C-terminal domain-like"/>
    <property type="match status" value="1"/>
</dbReference>